<dbReference type="SUPFAM" id="SSF57414">
    <property type="entry name" value="Hairpin loop containing domain-like"/>
    <property type="match status" value="1"/>
</dbReference>
<dbReference type="InterPro" id="IPR003609">
    <property type="entry name" value="Pan_app"/>
</dbReference>
<proteinExistence type="predicted"/>
<dbReference type="Pfam" id="PF00024">
    <property type="entry name" value="PAN_1"/>
    <property type="match status" value="1"/>
</dbReference>
<dbReference type="Proteomes" id="UP001158576">
    <property type="component" value="Chromosome PAR"/>
</dbReference>
<name>A0ABN7RGK9_OIKDI</name>
<keyword evidence="4" id="KW-1185">Reference proteome</keyword>
<dbReference type="Gene3D" id="3.50.4.10">
    <property type="entry name" value="Hepatocyte Growth Factor"/>
    <property type="match status" value="1"/>
</dbReference>
<accession>A0ABN7RGK9</accession>
<evidence type="ECO:0000313" key="4">
    <source>
        <dbReference type="Proteomes" id="UP001158576"/>
    </source>
</evidence>
<evidence type="ECO:0000256" key="1">
    <source>
        <dbReference type="SAM" id="SignalP"/>
    </source>
</evidence>
<evidence type="ECO:0000313" key="3">
    <source>
        <dbReference type="EMBL" id="CAG5076912.1"/>
    </source>
</evidence>
<feature type="signal peptide" evidence="1">
    <location>
        <begin position="1"/>
        <end position="15"/>
    </location>
</feature>
<sequence>MKILRFSLLAALSQALPSQKSSKIETRKCHIHAPTIDDCIGQCALQSHCDCVTYYPENKQCQLKEEDDGTHMKMDGKAQTVCKHGVYIGMKIDGGDIHCEH</sequence>
<organism evidence="3 4">
    <name type="scientific">Oikopleura dioica</name>
    <name type="common">Tunicate</name>
    <dbReference type="NCBI Taxonomy" id="34765"/>
    <lineage>
        <taxon>Eukaryota</taxon>
        <taxon>Metazoa</taxon>
        <taxon>Chordata</taxon>
        <taxon>Tunicata</taxon>
        <taxon>Appendicularia</taxon>
        <taxon>Copelata</taxon>
        <taxon>Oikopleuridae</taxon>
        <taxon>Oikopleura</taxon>
    </lineage>
</organism>
<protein>
    <submittedName>
        <fullName evidence="3">Oidioi.mRNA.OKI2018_I69.PAR.g8585.t1.cds</fullName>
    </submittedName>
</protein>
<reference evidence="3 4" key="1">
    <citation type="submission" date="2021-04" db="EMBL/GenBank/DDBJ databases">
        <authorList>
            <person name="Bliznina A."/>
        </authorList>
    </citation>
    <scope>NUCLEOTIDE SEQUENCE [LARGE SCALE GENOMIC DNA]</scope>
</reference>
<dbReference type="EMBL" id="OU015568">
    <property type="protein sequence ID" value="CAG5076912.1"/>
    <property type="molecule type" value="Genomic_DNA"/>
</dbReference>
<keyword evidence="1" id="KW-0732">Signal</keyword>
<feature type="chain" id="PRO_5045430073" evidence="1">
    <location>
        <begin position="16"/>
        <end position="101"/>
    </location>
</feature>
<evidence type="ECO:0000259" key="2">
    <source>
        <dbReference type="Pfam" id="PF00024"/>
    </source>
</evidence>
<feature type="domain" description="Apple" evidence="2">
    <location>
        <begin position="30"/>
        <end position="77"/>
    </location>
</feature>
<gene>
    <name evidence="3" type="ORF">OKIOD_LOCUS143</name>
</gene>